<dbReference type="SMART" id="SM00388">
    <property type="entry name" value="HisKA"/>
    <property type="match status" value="1"/>
</dbReference>
<name>A0A371X626_9HYPH</name>
<evidence type="ECO:0000256" key="9">
    <source>
        <dbReference type="ARBA" id="ARBA00022840"/>
    </source>
</evidence>
<evidence type="ECO:0000256" key="1">
    <source>
        <dbReference type="ARBA" id="ARBA00000085"/>
    </source>
</evidence>
<feature type="transmembrane region" description="Helical" evidence="12">
    <location>
        <begin position="150"/>
        <end position="173"/>
    </location>
</feature>
<evidence type="ECO:0000256" key="10">
    <source>
        <dbReference type="ARBA" id="ARBA00022989"/>
    </source>
</evidence>
<accession>A0A371X626</accession>
<dbReference type="SMART" id="SM00387">
    <property type="entry name" value="HATPase_c"/>
    <property type="match status" value="1"/>
</dbReference>
<dbReference type="InterPro" id="IPR036097">
    <property type="entry name" value="HisK_dim/P_sf"/>
</dbReference>
<evidence type="ECO:0000256" key="3">
    <source>
        <dbReference type="ARBA" id="ARBA00012438"/>
    </source>
</evidence>
<evidence type="ECO:0000256" key="5">
    <source>
        <dbReference type="ARBA" id="ARBA00022679"/>
    </source>
</evidence>
<dbReference type="RefSeq" id="WP_116625490.1">
    <property type="nucleotide sequence ID" value="NZ_QURN01000018.1"/>
</dbReference>
<sequence length="442" mass="47532">MMQPKSLQWRLSLSLGLGMTVLWAMAAIVTAQMLRHEMDEVFDSALEETAQRILPLAAIEIVGRDADDAEQRVATLRRHDEYLTYLVRDGQGKVLLRSHSADLAVFPPFSGMGFADTPTHRLYSDAALQGSLTIMIAEPLSHRRISAGRALLALALPLAIIIPLGLIGIWAIVRVSMTPVRSFRSQIEARGGGDLAPIAADNLPSEIDPVAKAVNHLLDRLRRTLQAERSLAAKSAHELRTPVAAALAQAQLMIANAPDDATRERAEDMQTALRRLSRLTEKLMQLARSEGGRLLAETPVDIGTILRMVVSELGGHVDTVGRIELTLPDVPVLASIDADAFAILTRNLIENALKHGAQDEPVRVALSADGVLRVANAGPVVPPEVLARLSEPFERGQALVRGAGLGLAIARTIATGTGGQLELTSPASNREDGFEARFVVGK</sequence>
<dbReference type="EMBL" id="QURN01000018">
    <property type="protein sequence ID" value="RFC64701.1"/>
    <property type="molecule type" value="Genomic_DNA"/>
</dbReference>
<organism evidence="15 16">
    <name type="scientific">Mesorhizobium denitrificans</name>
    <dbReference type="NCBI Taxonomy" id="2294114"/>
    <lineage>
        <taxon>Bacteria</taxon>
        <taxon>Pseudomonadati</taxon>
        <taxon>Pseudomonadota</taxon>
        <taxon>Alphaproteobacteria</taxon>
        <taxon>Hyphomicrobiales</taxon>
        <taxon>Phyllobacteriaceae</taxon>
        <taxon>Mesorhizobium</taxon>
    </lineage>
</organism>
<dbReference type="Pfam" id="PF00512">
    <property type="entry name" value="HisKA"/>
    <property type="match status" value="1"/>
</dbReference>
<keyword evidence="5" id="KW-0808">Transferase</keyword>
<dbReference type="InterPro" id="IPR013727">
    <property type="entry name" value="2CSK_N"/>
</dbReference>
<dbReference type="PROSITE" id="PS50109">
    <property type="entry name" value="HIS_KIN"/>
    <property type="match status" value="1"/>
</dbReference>
<dbReference type="GO" id="GO:0005886">
    <property type="term" value="C:plasma membrane"/>
    <property type="evidence" value="ECO:0007669"/>
    <property type="project" value="TreeGrafter"/>
</dbReference>
<evidence type="ECO:0000256" key="12">
    <source>
        <dbReference type="SAM" id="Phobius"/>
    </source>
</evidence>
<dbReference type="PANTHER" id="PTHR45436:SF14">
    <property type="entry name" value="SENSOR PROTEIN QSEC"/>
    <property type="match status" value="1"/>
</dbReference>
<evidence type="ECO:0000256" key="4">
    <source>
        <dbReference type="ARBA" id="ARBA00022553"/>
    </source>
</evidence>
<keyword evidence="12" id="KW-0472">Membrane</keyword>
<dbReference type="Pfam" id="PF02518">
    <property type="entry name" value="HATPase_c"/>
    <property type="match status" value="1"/>
</dbReference>
<keyword evidence="8" id="KW-0418">Kinase</keyword>
<evidence type="ECO:0000256" key="11">
    <source>
        <dbReference type="ARBA" id="ARBA00023012"/>
    </source>
</evidence>
<dbReference type="InterPro" id="IPR005467">
    <property type="entry name" value="His_kinase_dom"/>
</dbReference>
<dbReference type="SMART" id="SM00304">
    <property type="entry name" value="HAMP"/>
    <property type="match status" value="1"/>
</dbReference>
<dbReference type="Gene3D" id="1.10.287.130">
    <property type="match status" value="1"/>
</dbReference>
<evidence type="ECO:0000313" key="15">
    <source>
        <dbReference type="EMBL" id="RFC64701.1"/>
    </source>
</evidence>
<evidence type="ECO:0000313" key="16">
    <source>
        <dbReference type="Proteomes" id="UP000262379"/>
    </source>
</evidence>
<reference evidence="16" key="1">
    <citation type="submission" date="2018-08" db="EMBL/GenBank/DDBJ databases">
        <authorList>
            <person name="Im W.T."/>
        </authorList>
    </citation>
    <scope>NUCLEOTIDE SEQUENCE [LARGE SCALE GENOMIC DNA]</scope>
    <source>
        <strain evidence="16">LA-28</strain>
    </source>
</reference>
<dbReference type="PANTHER" id="PTHR45436">
    <property type="entry name" value="SENSOR HISTIDINE KINASE YKOH"/>
    <property type="match status" value="1"/>
</dbReference>
<evidence type="ECO:0000259" key="13">
    <source>
        <dbReference type="PROSITE" id="PS50109"/>
    </source>
</evidence>
<proteinExistence type="predicted"/>
<keyword evidence="10 12" id="KW-1133">Transmembrane helix</keyword>
<dbReference type="InterPro" id="IPR036890">
    <property type="entry name" value="HATPase_C_sf"/>
</dbReference>
<keyword evidence="7" id="KW-0547">Nucleotide-binding</keyword>
<dbReference type="CDD" id="cd00075">
    <property type="entry name" value="HATPase"/>
    <property type="match status" value="1"/>
</dbReference>
<evidence type="ECO:0000259" key="14">
    <source>
        <dbReference type="PROSITE" id="PS50885"/>
    </source>
</evidence>
<dbReference type="AlphaFoldDB" id="A0A371X626"/>
<keyword evidence="6 12" id="KW-0812">Transmembrane</keyword>
<keyword evidence="9" id="KW-0067">ATP-binding</keyword>
<evidence type="ECO:0000256" key="6">
    <source>
        <dbReference type="ARBA" id="ARBA00022692"/>
    </source>
</evidence>
<dbReference type="GO" id="GO:0005524">
    <property type="term" value="F:ATP binding"/>
    <property type="evidence" value="ECO:0007669"/>
    <property type="project" value="UniProtKB-KW"/>
</dbReference>
<dbReference type="Gene3D" id="1.20.5.1040">
    <property type="entry name" value="Sensor protein qsec"/>
    <property type="match status" value="1"/>
</dbReference>
<dbReference type="PROSITE" id="PS50885">
    <property type="entry name" value="HAMP"/>
    <property type="match status" value="1"/>
</dbReference>
<dbReference type="CDD" id="cd00082">
    <property type="entry name" value="HisKA"/>
    <property type="match status" value="1"/>
</dbReference>
<dbReference type="SUPFAM" id="SSF47384">
    <property type="entry name" value="Homodimeric domain of signal transducing histidine kinase"/>
    <property type="match status" value="1"/>
</dbReference>
<feature type="domain" description="HAMP" evidence="14">
    <location>
        <begin position="174"/>
        <end position="226"/>
    </location>
</feature>
<dbReference type="Gene3D" id="3.30.565.10">
    <property type="entry name" value="Histidine kinase-like ATPase, C-terminal domain"/>
    <property type="match status" value="1"/>
</dbReference>
<dbReference type="InterPro" id="IPR003660">
    <property type="entry name" value="HAMP_dom"/>
</dbReference>
<dbReference type="Proteomes" id="UP000262379">
    <property type="component" value="Unassembled WGS sequence"/>
</dbReference>
<dbReference type="Pfam" id="PF08521">
    <property type="entry name" value="2CSK_N"/>
    <property type="match status" value="1"/>
</dbReference>
<protein>
    <recommendedName>
        <fullName evidence="3">histidine kinase</fullName>
        <ecNumber evidence="3">2.7.13.3</ecNumber>
    </recommendedName>
</protein>
<keyword evidence="16" id="KW-1185">Reference proteome</keyword>
<keyword evidence="11" id="KW-0902">Two-component regulatory system</keyword>
<dbReference type="EC" id="2.7.13.3" evidence="3"/>
<dbReference type="Pfam" id="PF00672">
    <property type="entry name" value="HAMP"/>
    <property type="match status" value="1"/>
</dbReference>
<evidence type="ECO:0000256" key="7">
    <source>
        <dbReference type="ARBA" id="ARBA00022741"/>
    </source>
</evidence>
<feature type="domain" description="Histidine kinase" evidence="13">
    <location>
        <begin position="234"/>
        <end position="442"/>
    </location>
</feature>
<dbReference type="InterPro" id="IPR050428">
    <property type="entry name" value="TCS_sensor_his_kinase"/>
</dbReference>
<dbReference type="SUPFAM" id="SSF55874">
    <property type="entry name" value="ATPase domain of HSP90 chaperone/DNA topoisomerase II/histidine kinase"/>
    <property type="match status" value="1"/>
</dbReference>
<comment type="caution">
    <text evidence="15">The sequence shown here is derived from an EMBL/GenBank/DDBJ whole genome shotgun (WGS) entry which is preliminary data.</text>
</comment>
<comment type="subcellular location">
    <subcellularLocation>
        <location evidence="2">Membrane</location>
        <topology evidence="2">Multi-pass membrane protein</topology>
    </subcellularLocation>
</comment>
<evidence type="ECO:0000256" key="2">
    <source>
        <dbReference type="ARBA" id="ARBA00004141"/>
    </source>
</evidence>
<comment type="catalytic activity">
    <reaction evidence="1">
        <text>ATP + protein L-histidine = ADP + protein N-phospho-L-histidine.</text>
        <dbReference type="EC" id="2.7.13.3"/>
    </reaction>
</comment>
<keyword evidence="4" id="KW-0597">Phosphoprotein</keyword>
<gene>
    <name evidence="15" type="ORF">DY251_19015</name>
</gene>
<dbReference type="GO" id="GO:0000155">
    <property type="term" value="F:phosphorelay sensor kinase activity"/>
    <property type="evidence" value="ECO:0007669"/>
    <property type="project" value="InterPro"/>
</dbReference>
<evidence type="ECO:0000256" key="8">
    <source>
        <dbReference type="ARBA" id="ARBA00022777"/>
    </source>
</evidence>
<dbReference type="InterPro" id="IPR003661">
    <property type="entry name" value="HisK_dim/P_dom"/>
</dbReference>
<dbReference type="InterPro" id="IPR003594">
    <property type="entry name" value="HATPase_dom"/>
</dbReference>